<dbReference type="Proteomes" id="UP000295797">
    <property type="component" value="Chromosome"/>
</dbReference>
<evidence type="ECO:0000313" key="2">
    <source>
        <dbReference type="Proteomes" id="UP000295797"/>
    </source>
</evidence>
<name>A0AAP8Z1J7_PSEFL</name>
<dbReference type="RefSeq" id="WP_135296155.1">
    <property type="nucleotide sequence ID" value="NZ_CP038438.1"/>
</dbReference>
<proteinExistence type="predicted"/>
<evidence type="ECO:0000313" key="1">
    <source>
        <dbReference type="EMBL" id="QBX42306.1"/>
    </source>
</evidence>
<organism evidence="1 2">
    <name type="scientific">Pseudomonas fluorescens</name>
    <dbReference type="NCBI Taxonomy" id="294"/>
    <lineage>
        <taxon>Bacteria</taxon>
        <taxon>Pseudomonadati</taxon>
        <taxon>Pseudomonadota</taxon>
        <taxon>Gammaproteobacteria</taxon>
        <taxon>Pseudomonadales</taxon>
        <taxon>Pseudomonadaceae</taxon>
        <taxon>Pseudomonas</taxon>
    </lineage>
</organism>
<dbReference type="AlphaFoldDB" id="A0AAP8Z1J7"/>
<gene>
    <name evidence="1" type="ORF">E4T63_17640</name>
</gene>
<reference evidence="1 2" key="1">
    <citation type="submission" date="2019-03" db="EMBL/GenBank/DDBJ databases">
        <title>Complete genome sequence of the plant growth promoting strain Pseudomonas fluorescens LBUM677.</title>
        <authorList>
            <person name="Novinscak A."/>
            <person name="Joly D."/>
            <person name="Filion M."/>
        </authorList>
    </citation>
    <scope>NUCLEOTIDE SEQUENCE [LARGE SCALE GENOMIC DNA]</scope>
    <source>
        <strain evidence="1 2">LBUM677</strain>
    </source>
</reference>
<sequence length="102" mass="11697">MLITEIEKLGGTVTFDDISQLDQSADISIILDELKEDLFQAILPFQQIIDIGWYPEFSEHGAFKVSLISNYNWEAPIHSEKAKDWTELKNAIKNTLKKVQTE</sequence>
<protein>
    <submittedName>
        <fullName evidence="1">Uncharacterized protein</fullName>
    </submittedName>
</protein>
<accession>A0AAP8Z1J7</accession>
<dbReference type="EMBL" id="CP038438">
    <property type="protein sequence ID" value="QBX42306.1"/>
    <property type="molecule type" value="Genomic_DNA"/>
</dbReference>